<feature type="domain" description="Response regulatory" evidence="4">
    <location>
        <begin position="33"/>
        <end position="148"/>
    </location>
</feature>
<organism evidence="5 6">
    <name type="scientific">Plasticicumulans acidivorans</name>
    <dbReference type="NCBI Taxonomy" id="886464"/>
    <lineage>
        <taxon>Bacteria</taxon>
        <taxon>Pseudomonadati</taxon>
        <taxon>Pseudomonadota</taxon>
        <taxon>Gammaproteobacteria</taxon>
        <taxon>Candidatus Competibacteraceae</taxon>
        <taxon>Plasticicumulans</taxon>
    </lineage>
</organism>
<dbReference type="Pfam" id="PF00072">
    <property type="entry name" value="Response_reg"/>
    <property type="match status" value="1"/>
</dbReference>
<gene>
    <name evidence="5" type="ORF">C7443_11712</name>
</gene>
<sequence length="357" mass="38112">MFSAIVPPLTNGSSPEAAGDETPPSALVRSKPRVLVLDDDSSQRELIRSYLQDEFEIVTCASADVALGELTRRPVDLVLCDIYMPGTDGLCFHRQLSARGAHELLPFIFMTGVEDEKLQGVAVSLGIDDLLLKPLRKRALRTTIHRVLARHRVVRERLADDLATQLADTLRPRLPPRLGSFAVTLHAIGHDNLDIVVHRREPSGGMLLLGRIHSRAAHSAAALQAAYLAGLAAQLSLGGDAATLVEILRAQLWSDCVLGGQQIDLLLALTGRDGRLDLAGSGATGWARVGDGDGKLNGLRETHGTTLRPAPGERIVLCLAEPDDTAFDPSLSCEQLANELLGAGRSTLVILEALGGA</sequence>
<accession>A0A317MQQ7</accession>
<dbReference type="Gene3D" id="3.40.50.2300">
    <property type="match status" value="1"/>
</dbReference>
<dbReference type="CDD" id="cd00156">
    <property type="entry name" value="REC"/>
    <property type="match status" value="1"/>
</dbReference>
<feature type="region of interest" description="Disordered" evidence="3">
    <location>
        <begin position="1"/>
        <end position="25"/>
    </location>
</feature>
<evidence type="ECO:0000259" key="4">
    <source>
        <dbReference type="PROSITE" id="PS50110"/>
    </source>
</evidence>
<dbReference type="GO" id="GO:0000160">
    <property type="term" value="P:phosphorelay signal transduction system"/>
    <property type="evidence" value="ECO:0007669"/>
    <property type="project" value="InterPro"/>
</dbReference>
<dbReference type="SMART" id="SM00448">
    <property type="entry name" value="REC"/>
    <property type="match status" value="1"/>
</dbReference>
<evidence type="ECO:0000256" key="2">
    <source>
        <dbReference type="PROSITE-ProRule" id="PRU00169"/>
    </source>
</evidence>
<dbReference type="PANTHER" id="PTHR44591">
    <property type="entry name" value="STRESS RESPONSE REGULATOR PROTEIN 1"/>
    <property type="match status" value="1"/>
</dbReference>
<evidence type="ECO:0000313" key="6">
    <source>
        <dbReference type="Proteomes" id="UP000246569"/>
    </source>
</evidence>
<dbReference type="PANTHER" id="PTHR44591:SF21">
    <property type="entry name" value="TWO-COMPONENT RESPONSE REGULATOR"/>
    <property type="match status" value="1"/>
</dbReference>
<dbReference type="InterPro" id="IPR011006">
    <property type="entry name" value="CheY-like_superfamily"/>
</dbReference>
<keyword evidence="1 2" id="KW-0597">Phosphoprotein</keyword>
<protein>
    <submittedName>
        <fullName evidence="5">Response regulator receiver domain-containing protein</fullName>
    </submittedName>
</protein>
<dbReference type="InterPro" id="IPR050595">
    <property type="entry name" value="Bact_response_regulator"/>
</dbReference>
<dbReference type="AlphaFoldDB" id="A0A317MQQ7"/>
<evidence type="ECO:0000313" key="5">
    <source>
        <dbReference type="EMBL" id="PWV58452.1"/>
    </source>
</evidence>
<evidence type="ECO:0000256" key="1">
    <source>
        <dbReference type="ARBA" id="ARBA00022553"/>
    </source>
</evidence>
<comment type="caution">
    <text evidence="5">The sequence shown here is derived from an EMBL/GenBank/DDBJ whole genome shotgun (WGS) entry which is preliminary data.</text>
</comment>
<reference evidence="5 6" key="1">
    <citation type="submission" date="2018-05" db="EMBL/GenBank/DDBJ databases">
        <title>Genomic Encyclopedia of Type Strains, Phase IV (KMG-IV): sequencing the most valuable type-strain genomes for metagenomic binning, comparative biology and taxonomic classification.</title>
        <authorList>
            <person name="Goeker M."/>
        </authorList>
    </citation>
    <scope>NUCLEOTIDE SEQUENCE [LARGE SCALE GENOMIC DNA]</scope>
    <source>
        <strain evidence="5 6">DSM 23606</strain>
    </source>
</reference>
<keyword evidence="6" id="KW-1185">Reference proteome</keyword>
<dbReference type="InterPro" id="IPR001789">
    <property type="entry name" value="Sig_transdc_resp-reg_receiver"/>
</dbReference>
<proteinExistence type="predicted"/>
<feature type="modified residue" description="4-aspartylphosphate" evidence="2">
    <location>
        <position position="81"/>
    </location>
</feature>
<dbReference type="Proteomes" id="UP000246569">
    <property type="component" value="Unassembled WGS sequence"/>
</dbReference>
<evidence type="ECO:0000256" key="3">
    <source>
        <dbReference type="SAM" id="MobiDB-lite"/>
    </source>
</evidence>
<dbReference type="SUPFAM" id="SSF52172">
    <property type="entry name" value="CheY-like"/>
    <property type="match status" value="1"/>
</dbReference>
<dbReference type="EMBL" id="QGTJ01000017">
    <property type="protein sequence ID" value="PWV58452.1"/>
    <property type="molecule type" value="Genomic_DNA"/>
</dbReference>
<dbReference type="OrthoDB" id="9811749at2"/>
<name>A0A317MQQ7_9GAMM</name>
<dbReference type="PROSITE" id="PS50110">
    <property type="entry name" value="RESPONSE_REGULATORY"/>
    <property type="match status" value="1"/>
</dbReference>